<dbReference type="SUPFAM" id="SSF47923">
    <property type="entry name" value="Ypt/Rab-GAP domain of gyp1p"/>
    <property type="match status" value="2"/>
</dbReference>
<keyword evidence="4" id="KW-1185">Reference proteome</keyword>
<feature type="compositionally biased region" description="Gly residues" evidence="1">
    <location>
        <begin position="26"/>
        <end position="35"/>
    </location>
</feature>
<dbReference type="Pfam" id="PF00566">
    <property type="entry name" value="RabGAP-TBC"/>
    <property type="match status" value="1"/>
</dbReference>
<gene>
    <name evidence="3" type="ORF">BP5553_04975</name>
</gene>
<sequence length="466" mass="52640">MKRKAKKTPVDRNAPPGGSLSPFGHGLQGGYGGFGPRTLSNSGDIAIERPAPSYPVAKKSEGKILRPQYKEILRDPANSLHLIDHPPVPPGASPKDIDIHSARITRINKFKRILQATSISLPELRAAAWSGVPEEVRAMTWQLLLGYLPTSSERRVSTLERKRKEYLDGVRQAFERSGNTSTPTGKARGLDEAIWHQISIDVPRTNPHLELYGYEATQRSLERILYVWAVRHPASGYVQGINDLVTPFWQVFLASYITDSDVESGMDPGQLPKPVLDAVEADSFWCLTKLLDGIQDNYIFAQPGIQRQVAALHDLTARIDEPLAKHLEQESVEFIQFSFRWMNCLLMREISVKNTIRMWDTYMVGLILRISIRKLIAGLQAEEQGFSEFHLYVCVAFLVKWSDKLRKMDFQEVMMFLQALPTRDWTEKDIELLLSEAFIWQSLFKGSASHLRGPSDRTPSNTISAT</sequence>
<dbReference type="FunFam" id="1.10.472.80:FF:000001">
    <property type="entry name" value="TBC1 domain family member 22B"/>
    <property type="match status" value="1"/>
</dbReference>
<comment type="caution">
    <text evidence="3">The sequence shown here is derived from an EMBL/GenBank/DDBJ whole genome shotgun (WGS) entry which is preliminary data.</text>
</comment>
<feature type="domain" description="Rab-GAP TBC" evidence="2">
    <location>
        <begin position="131"/>
        <end position="366"/>
    </location>
</feature>
<dbReference type="PANTHER" id="PTHR22957">
    <property type="entry name" value="TBC1 DOMAIN FAMILY MEMBER GTPASE-ACTIVATING PROTEIN"/>
    <property type="match status" value="1"/>
</dbReference>
<dbReference type="AlphaFoldDB" id="A0A370TPV3"/>
<dbReference type="PANTHER" id="PTHR22957:SF26">
    <property type="entry name" value="LD44506P"/>
    <property type="match status" value="1"/>
</dbReference>
<dbReference type="RefSeq" id="XP_031870198.1">
    <property type="nucleotide sequence ID" value="XM_032013598.1"/>
</dbReference>
<dbReference type="InterPro" id="IPR000195">
    <property type="entry name" value="Rab-GAP-TBC_dom"/>
</dbReference>
<evidence type="ECO:0000313" key="4">
    <source>
        <dbReference type="Proteomes" id="UP000254866"/>
    </source>
</evidence>
<accession>A0A370TPV3</accession>
<dbReference type="GO" id="GO:0005794">
    <property type="term" value="C:Golgi apparatus"/>
    <property type="evidence" value="ECO:0007669"/>
    <property type="project" value="TreeGrafter"/>
</dbReference>
<feature type="region of interest" description="Disordered" evidence="1">
    <location>
        <begin position="1"/>
        <end position="53"/>
    </location>
</feature>
<reference evidence="3 4" key="1">
    <citation type="journal article" date="2018" name="IMA Fungus">
        <title>IMA Genome-F 9: Draft genome sequence of Annulohypoxylon stygium, Aspergillus mulundensis, Berkeleyomyces basicola (syn. Thielaviopsis basicola), Ceratocystis smalleyi, two Cercospora beticola strains, Coleophoma cylindrospora, Fusarium fracticaudum, Phialophora cf. hyalina, and Morchella septimelata.</title>
        <authorList>
            <person name="Wingfield B.D."/>
            <person name="Bills G.F."/>
            <person name="Dong Y."/>
            <person name="Huang W."/>
            <person name="Nel W.J."/>
            <person name="Swalarsk-Parry B.S."/>
            <person name="Vaghefi N."/>
            <person name="Wilken P.M."/>
            <person name="An Z."/>
            <person name="de Beer Z.W."/>
            <person name="De Vos L."/>
            <person name="Chen L."/>
            <person name="Duong T.A."/>
            <person name="Gao Y."/>
            <person name="Hammerbacher A."/>
            <person name="Kikkert J.R."/>
            <person name="Li Y."/>
            <person name="Li H."/>
            <person name="Li K."/>
            <person name="Li Q."/>
            <person name="Liu X."/>
            <person name="Ma X."/>
            <person name="Naidoo K."/>
            <person name="Pethybridge S.J."/>
            <person name="Sun J."/>
            <person name="Steenkamp E.T."/>
            <person name="van der Nest M.A."/>
            <person name="van Wyk S."/>
            <person name="Wingfield M.J."/>
            <person name="Xiong C."/>
            <person name="Yue Q."/>
            <person name="Zhang X."/>
        </authorList>
    </citation>
    <scope>NUCLEOTIDE SEQUENCE [LARGE SCALE GENOMIC DNA]</scope>
    <source>
        <strain evidence="3 4">BP 5553</strain>
    </source>
</reference>
<dbReference type="SMART" id="SM00164">
    <property type="entry name" value="TBC"/>
    <property type="match status" value="1"/>
</dbReference>
<proteinExistence type="predicted"/>
<dbReference type="EMBL" id="NPIC01000003">
    <property type="protein sequence ID" value="RDL37542.1"/>
    <property type="molecule type" value="Genomic_DNA"/>
</dbReference>
<dbReference type="PROSITE" id="PS50086">
    <property type="entry name" value="TBC_RABGAP"/>
    <property type="match status" value="1"/>
</dbReference>
<dbReference type="Proteomes" id="UP000254866">
    <property type="component" value="Unassembled WGS sequence"/>
</dbReference>
<organism evidence="3 4">
    <name type="scientific">Venustampulla echinocandica</name>
    <dbReference type="NCBI Taxonomy" id="2656787"/>
    <lineage>
        <taxon>Eukaryota</taxon>
        <taxon>Fungi</taxon>
        <taxon>Dikarya</taxon>
        <taxon>Ascomycota</taxon>
        <taxon>Pezizomycotina</taxon>
        <taxon>Leotiomycetes</taxon>
        <taxon>Helotiales</taxon>
        <taxon>Pleuroascaceae</taxon>
        <taxon>Venustampulla</taxon>
    </lineage>
</organism>
<evidence type="ECO:0000313" key="3">
    <source>
        <dbReference type="EMBL" id="RDL37542.1"/>
    </source>
</evidence>
<dbReference type="Gene3D" id="1.10.8.270">
    <property type="entry name" value="putative rabgap domain of human tbc1 domain family member 14 like domains"/>
    <property type="match status" value="1"/>
</dbReference>
<name>A0A370TPV3_9HELO</name>
<dbReference type="STRING" id="2656787.A0A370TPV3"/>
<dbReference type="InterPro" id="IPR035969">
    <property type="entry name" value="Rab-GAP_TBC_sf"/>
</dbReference>
<evidence type="ECO:0000256" key="1">
    <source>
        <dbReference type="SAM" id="MobiDB-lite"/>
    </source>
</evidence>
<dbReference type="FunFam" id="1.10.8.270:FF:000037">
    <property type="entry name" value="TBC1 domain family member 22A"/>
    <property type="match status" value="1"/>
</dbReference>
<dbReference type="GeneID" id="43597824"/>
<evidence type="ECO:0000259" key="2">
    <source>
        <dbReference type="PROSITE" id="PS50086"/>
    </source>
</evidence>
<dbReference type="Gene3D" id="1.10.472.80">
    <property type="entry name" value="Ypt/Rab-GAP domain of gyp1p, domain 3"/>
    <property type="match status" value="1"/>
</dbReference>
<protein>
    <submittedName>
        <fullName evidence="3">Ypt of gyp1p</fullName>
    </submittedName>
</protein>
<dbReference type="GO" id="GO:0005096">
    <property type="term" value="F:GTPase activator activity"/>
    <property type="evidence" value="ECO:0007669"/>
    <property type="project" value="TreeGrafter"/>
</dbReference>
<dbReference type="OrthoDB" id="26371at2759"/>